<dbReference type="Proteomes" id="UP000238823">
    <property type="component" value="Unassembled WGS sequence"/>
</dbReference>
<dbReference type="OrthoDB" id="5420232at2"/>
<accession>A0A2S9YRT3</accession>
<dbReference type="PROSITE" id="PS51257">
    <property type="entry name" value="PROKAR_LIPOPROTEIN"/>
    <property type="match status" value="1"/>
</dbReference>
<proteinExistence type="predicted"/>
<protein>
    <submittedName>
        <fullName evidence="7">FG-GAP repeat protein</fullName>
    </submittedName>
</protein>
<keyword evidence="3" id="KW-0732">Signal</keyword>
<dbReference type="GO" id="GO:0016020">
    <property type="term" value="C:membrane"/>
    <property type="evidence" value="ECO:0007669"/>
    <property type="project" value="UniProtKB-SubCell"/>
</dbReference>
<dbReference type="AlphaFoldDB" id="A0A2S9YRT3"/>
<keyword evidence="2" id="KW-0812">Transmembrane</keyword>
<evidence type="ECO:0000313" key="8">
    <source>
        <dbReference type="Proteomes" id="UP000238823"/>
    </source>
</evidence>
<keyword evidence="5" id="KW-0472">Membrane</keyword>
<name>A0A2S9YRT3_9BACT</name>
<evidence type="ECO:0000256" key="1">
    <source>
        <dbReference type="ARBA" id="ARBA00004167"/>
    </source>
</evidence>
<gene>
    <name evidence="7" type="ORF">ENSA7_24600</name>
</gene>
<comment type="subcellular location">
    <subcellularLocation>
        <location evidence="1">Membrane</location>
        <topology evidence="1">Single-pass membrane protein</topology>
    </subcellularLocation>
</comment>
<dbReference type="EMBL" id="PVNL01000049">
    <property type="protein sequence ID" value="PRQ07788.1"/>
    <property type="molecule type" value="Genomic_DNA"/>
</dbReference>
<dbReference type="SUPFAM" id="SSF69318">
    <property type="entry name" value="Integrin alpha N-terminal domain"/>
    <property type="match status" value="1"/>
</dbReference>
<dbReference type="PANTHER" id="PTHR21419">
    <property type="match status" value="1"/>
</dbReference>
<reference evidence="7 8" key="1">
    <citation type="submission" date="2018-03" db="EMBL/GenBank/DDBJ databases">
        <title>Draft Genome Sequences of the Obligatory Marine Myxobacteria Enhygromyxa salina SWB007.</title>
        <authorList>
            <person name="Poehlein A."/>
            <person name="Moghaddam J.A."/>
            <person name="Harms H."/>
            <person name="Alanjari M."/>
            <person name="Koenig G.M."/>
            <person name="Daniel R."/>
            <person name="Schaeberle T.F."/>
        </authorList>
    </citation>
    <scope>NUCLEOTIDE SEQUENCE [LARGE SCALE GENOMIC DNA]</scope>
    <source>
        <strain evidence="7 8">SWB007</strain>
    </source>
</reference>
<dbReference type="InterPro" id="IPR045232">
    <property type="entry name" value="FAM234"/>
</dbReference>
<feature type="compositionally biased region" description="Low complexity" evidence="6">
    <location>
        <begin position="34"/>
        <end position="49"/>
    </location>
</feature>
<feature type="compositionally biased region" description="Polar residues" evidence="6">
    <location>
        <begin position="50"/>
        <end position="61"/>
    </location>
</feature>
<evidence type="ECO:0000313" key="7">
    <source>
        <dbReference type="EMBL" id="PRQ07788.1"/>
    </source>
</evidence>
<evidence type="ECO:0000256" key="3">
    <source>
        <dbReference type="ARBA" id="ARBA00022729"/>
    </source>
</evidence>
<evidence type="ECO:0000256" key="5">
    <source>
        <dbReference type="ARBA" id="ARBA00023136"/>
    </source>
</evidence>
<feature type="compositionally biased region" description="Acidic residues" evidence="6">
    <location>
        <begin position="74"/>
        <end position="87"/>
    </location>
</feature>
<evidence type="ECO:0000256" key="6">
    <source>
        <dbReference type="SAM" id="MobiDB-lite"/>
    </source>
</evidence>
<sequence>MRRFGLASGAIALNFGLLGGVLVALGGCGDDSGAEAGTASSAEGVSTTVPDTSSGEGNTAEQGDGDGDTGPGDGDGDGDGDPGDGDGEPIKFDMSLPDTSDQPPPDLCKVVDDMNAVGECEESAPPDAFVPELQWAFTDNAEPYSYVTPLVANFTDDDDNGEIDLCDIPDVVLVAASNPGPPSVTGHIFLLSGADGSLHFRINDPVDSSFTPALGDIDNDGLVEIVTVSPSGNLMAFEHTGELAWSTPTTWDIGESFGQDLRYSNSAALADVDNDGDVEIITANMLFDHQGALLHKFPQPSGQWGATTAADLDNDEDLEIVLGNAAYHHDGTALWTTNLASGYPQVADLDEDGLPEVILTNVNGISLIEHNGVVTYSNLRPTGVGAFGTNWLRPATIHDFDGDGFPEFATSSASQYTVYEPDATIVWTAPVNDSSGIAAGTAFDFVAAGKAQAMYADQDNMFVFDGDGNVLLQQSRKSGTLSEYPVVVDVDNDGSAEILVVSNQHNGGGDPCIQVIKDVEDRWIQARRIWNQHSYHVTNVREDGTIPQFEAPAWEGLNTFRTNAQIEGGGLCMPPPAN</sequence>
<comment type="caution">
    <text evidence="7">The sequence shown here is derived from an EMBL/GenBank/DDBJ whole genome shotgun (WGS) entry which is preliminary data.</text>
</comment>
<dbReference type="RefSeq" id="WP_146157626.1">
    <property type="nucleotide sequence ID" value="NZ_PVNL01000049.1"/>
</dbReference>
<evidence type="ECO:0000256" key="2">
    <source>
        <dbReference type="ARBA" id="ARBA00022692"/>
    </source>
</evidence>
<organism evidence="7 8">
    <name type="scientific">Enhygromyxa salina</name>
    <dbReference type="NCBI Taxonomy" id="215803"/>
    <lineage>
        <taxon>Bacteria</taxon>
        <taxon>Pseudomonadati</taxon>
        <taxon>Myxococcota</taxon>
        <taxon>Polyangia</taxon>
        <taxon>Nannocystales</taxon>
        <taxon>Nannocystaceae</taxon>
        <taxon>Enhygromyxa</taxon>
    </lineage>
</organism>
<dbReference type="Pfam" id="PF13517">
    <property type="entry name" value="FG-GAP_3"/>
    <property type="match status" value="2"/>
</dbReference>
<dbReference type="PANTHER" id="PTHR21419:SF23">
    <property type="entry name" value="PROTEIN DEFECTIVE IN EXINE FORMATION 1"/>
    <property type="match status" value="1"/>
</dbReference>
<keyword evidence="4" id="KW-1133">Transmembrane helix</keyword>
<evidence type="ECO:0000256" key="4">
    <source>
        <dbReference type="ARBA" id="ARBA00022989"/>
    </source>
</evidence>
<feature type="region of interest" description="Disordered" evidence="6">
    <location>
        <begin position="31"/>
        <end position="107"/>
    </location>
</feature>
<dbReference type="InterPro" id="IPR028994">
    <property type="entry name" value="Integrin_alpha_N"/>
</dbReference>
<dbReference type="Gene3D" id="2.130.10.130">
    <property type="entry name" value="Integrin alpha, N-terminal"/>
    <property type="match status" value="1"/>
</dbReference>
<dbReference type="InterPro" id="IPR013517">
    <property type="entry name" value="FG-GAP"/>
</dbReference>